<feature type="transmembrane region" description="Helical" evidence="12">
    <location>
        <begin position="345"/>
        <end position="367"/>
    </location>
</feature>
<protein>
    <recommendedName>
        <fullName evidence="12">Phosphatidylserine synthase</fullName>
        <ecNumber evidence="12">2.7.8.29</ecNumber>
    </recommendedName>
    <alternativeName>
        <fullName evidence="12">Serine-exchange enzyme</fullName>
    </alternativeName>
</protein>
<comment type="subcellular location">
    <subcellularLocation>
        <location evidence="1 12">Endoplasmic reticulum membrane</location>
        <topology evidence="1 12">Multi-pass membrane protein</topology>
    </subcellularLocation>
</comment>
<evidence type="ECO:0000256" key="11">
    <source>
        <dbReference type="ARBA" id="ARBA00023264"/>
    </source>
</evidence>
<feature type="transmembrane region" description="Helical" evidence="12">
    <location>
        <begin position="278"/>
        <end position="295"/>
    </location>
</feature>
<accession>A0A7I8VXG7</accession>
<gene>
    <name evidence="13" type="ORF">DGYR_LOCUS7552</name>
</gene>
<dbReference type="UniPathway" id="UPA00948"/>
<proteinExistence type="inferred from homology"/>
<evidence type="ECO:0000256" key="1">
    <source>
        <dbReference type="ARBA" id="ARBA00004477"/>
    </source>
</evidence>
<feature type="transmembrane region" description="Helical" evidence="12">
    <location>
        <begin position="209"/>
        <end position="232"/>
    </location>
</feature>
<keyword evidence="10 12" id="KW-0472">Membrane</keyword>
<keyword evidence="9 12" id="KW-0443">Lipid metabolism</keyword>
<dbReference type="OrthoDB" id="10265393at2759"/>
<feature type="transmembrane region" description="Helical" evidence="12">
    <location>
        <begin position="379"/>
        <end position="401"/>
    </location>
</feature>
<feature type="transmembrane region" description="Helical" evidence="12">
    <location>
        <begin position="315"/>
        <end position="333"/>
    </location>
</feature>
<feature type="transmembrane region" description="Helical" evidence="12">
    <location>
        <begin position="66"/>
        <end position="85"/>
    </location>
</feature>
<keyword evidence="12" id="KW-0444">Lipid biosynthesis</keyword>
<sequence>MAEDRTTKAENSRIFDHFSAINEHPVDDISLEFFYKPHTITLLTVSIAGLLYTAFTREDASSQSNIWNGLCCVFFFFLIISVLAFPNGPFTRPHPAIWRIVFGISVIYFLLLVFVLFQNLNDVKLMIHWVAPDLKSYTLDEKEYAINCSQITLARLWSHCDVFAVAHFWGWALKALLIRHYGICWTISVTWEVTEMAFAHLLPNFNECWWDAFILDVIVCNGLGIWLGMVICRTLEMRNYHWESIKDIHSTTGKIRRAVMQFTPASWTHVRWLDPNCTYMRFISVAILVVVWQFVELNSFFLKHIFVIGTDHPLTVGRVLLIALVGGPSLRQYYTYTTDTQCKRLGTQCWVFIAITLCEAIICLKFGLEIFKQTEISYLIYWLTFLLLSSIICVYFCAIIAKRSRDKRFEIERMQNGKTTLNNETPNGVHDHQE</sequence>
<evidence type="ECO:0000256" key="3">
    <source>
        <dbReference type="ARBA" id="ARBA00005189"/>
    </source>
</evidence>
<dbReference type="PANTHER" id="PTHR15362">
    <property type="entry name" value="PHOSPHATIDYLINOSITOL SYNTHASE"/>
    <property type="match status" value="1"/>
</dbReference>
<evidence type="ECO:0000256" key="9">
    <source>
        <dbReference type="ARBA" id="ARBA00023098"/>
    </source>
</evidence>
<evidence type="ECO:0000256" key="7">
    <source>
        <dbReference type="ARBA" id="ARBA00022824"/>
    </source>
</evidence>
<keyword evidence="7 12" id="KW-0256">Endoplasmic reticulum</keyword>
<keyword evidence="8 12" id="KW-1133">Transmembrane helix</keyword>
<comment type="catalytic activity">
    <reaction evidence="12">
        <text>a 1,2-diacyl-sn-glycero-3-phosphoethanolamine + L-serine = a 1,2-diacyl-sn-glycero-3-phospho-L-serine + ethanolamine</text>
        <dbReference type="Rhea" id="RHEA:27606"/>
        <dbReference type="ChEBI" id="CHEBI:33384"/>
        <dbReference type="ChEBI" id="CHEBI:57262"/>
        <dbReference type="ChEBI" id="CHEBI:57603"/>
        <dbReference type="ChEBI" id="CHEBI:64612"/>
        <dbReference type="EC" id="2.7.8.29"/>
    </reaction>
</comment>
<dbReference type="AlphaFoldDB" id="A0A7I8VXG7"/>
<keyword evidence="6 12" id="KW-0812">Transmembrane</keyword>
<evidence type="ECO:0000256" key="12">
    <source>
        <dbReference type="RuleBase" id="RU368094"/>
    </source>
</evidence>
<dbReference type="GO" id="GO:0005789">
    <property type="term" value="C:endoplasmic reticulum membrane"/>
    <property type="evidence" value="ECO:0007669"/>
    <property type="project" value="UniProtKB-SubCell"/>
</dbReference>
<reference evidence="13 14" key="1">
    <citation type="submission" date="2020-08" db="EMBL/GenBank/DDBJ databases">
        <authorList>
            <person name="Hejnol A."/>
        </authorList>
    </citation>
    <scope>NUCLEOTIDE SEQUENCE [LARGE SCALE GENOMIC DNA]</scope>
</reference>
<evidence type="ECO:0000313" key="14">
    <source>
        <dbReference type="Proteomes" id="UP000549394"/>
    </source>
</evidence>
<dbReference type="GO" id="GO:0106245">
    <property type="term" value="F:L-serine-phosphatidylethanolamine phosphatidyltransferase activity"/>
    <property type="evidence" value="ECO:0007669"/>
    <property type="project" value="UniProtKB-UniRule"/>
</dbReference>
<dbReference type="Pfam" id="PF03034">
    <property type="entry name" value="PSS"/>
    <property type="match status" value="1"/>
</dbReference>
<evidence type="ECO:0000256" key="8">
    <source>
        <dbReference type="ARBA" id="ARBA00022989"/>
    </source>
</evidence>
<keyword evidence="11 12" id="KW-1208">Phospholipid metabolism</keyword>
<dbReference type="GO" id="GO:0006659">
    <property type="term" value="P:phosphatidylserine biosynthetic process"/>
    <property type="evidence" value="ECO:0007669"/>
    <property type="project" value="UniProtKB-UniRule"/>
</dbReference>
<dbReference type="InterPro" id="IPR004277">
    <property type="entry name" value="PSS"/>
</dbReference>
<evidence type="ECO:0000256" key="10">
    <source>
        <dbReference type="ARBA" id="ARBA00023136"/>
    </source>
</evidence>
<evidence type="ECO:0000256" key="4">
    <source>
        <dbReference type="ARBA" id="ARBA00008671"/>
    </source>
</evidence>
<comment type="function">
    <text evidence="12">Catalyzes a base-exchange reaction in which the polar head group of phosphatidylethanolamine (PE) is replaced by L-serine.</text>
</comment>
<keyword evidence="14" id="KW-1185">Reference proteome</keyword>
<comment type="caution">
    <text evidence="13">The sequence shown here is derived from an EMBL/GenBank/DDBJ whole genome shotgun (WGS) entry which is preliminary data.</text>
</comment>
<dbReference type="EMBL" id="CAJFCJ010000009">
    <property type="protein sequence ID" value="CAD5119284.1"/>
    <property type="molecule type" value="Genomic_DNA"/>
</dbReference>
<dbReference type="Proteomes" id="UP000549394">
    <property type="component" value="Unassembled WGS sequence"/>
</dbReference>
<comment type="similarity">
    <text evidence="4 12">Belongs to the phosphatidyl serine synthase family.</text>
</comment>
<dbReference type="PANTHER" id="PTHR15362:SF15">
    <property type="entry name" value="PHOSPHATIDYLSERINE SYNTHASE 1"/>
    <property type="match status" value="1"/>
</dbReference>
<feature type="transmembrane region" description="Helical" evidence="12">
    <location>
        <begin position="97"/>
        <end position="117"/>
    </location>
</feature>
<feature type="transmembrane region" description="Helical" evidence="12">
    <location>
        <begin position="183"/>
        <end position="203"/>
    </location>
</feature>
<evidence type="ECO:0000313" key="13">
    <source>
        <dbReference type="EMBL" id="CAD5119284.1"/>
    </source>
</evidence>
<comment type="pathway">
    <text evidence="2 12">Phospholipid metabolism; phosphatidylserine biosynthesis.</text>
</comment>
<keyword evidence="12" id="KW-0594">Phospholipid biosynthesis</keyword>
<dbReference type="EC" id="2.7.8.29" evidence="12"/>
<evidence type="ECO:0000256" key="2">
    <source>
        <dbReference type="ARBA" id="ARBA00004916"/>
    </source>
</evidence>
<organism evidence="13 14">
    <name type="scientific">Dimorphilus gyrociliatus</name>
    <dbReference type="NCBI Taxonomy" id="2664684"/>
    <lineage>
        <taxon>Eukaryota</taxon>
        <taxon>Metazoa</taxon>
        <taxon>Spiralia</taxon>
        <taxon>Lophotrochozoa</taxon>
        <taxon>Annelida</taxon>
        <taxon>Polychaeta</taxon>
        <taxon>Polychaeta incertae sedis</taxon>
        <taxon>Dinophilidae</taxon>
        <taxon>Dimorphilus</taxon>
    </lineage>
</organism>
<keyword evidence="5 12" id="KW-0808">Transferase</keyword>
<name>A0A7I8VXG7_9ANNE</name>
<comment type="pathway">
    <text evidence="3">Lipid metabolism.</text>
</comment>
<evidence type="ECO:0000256" key="5">
    <source>
        <dbReference type="ARBA" id="ARBA00022679"/>
    </source>
</evidence>
<evidence type="ECO:0000256" key="6">
    <source>
        <dbReference type="ARBA" id="ARBA00022692"/>
    </source>
</evidence>